<dbReference type="InParanoid" id="H2Z0A4"/>
<protein>
    <recommendedName>
        <fullName evidence="3">SH3 domain-containing protein</fullName>
    </recommendedName>
</protein>
<dbReference type="Ensembl" id="ENSCSAVT00000011147.1">
    <property type="protein sequence ID" value="ENSCSAVP00000011016.1"/>
    <property type="gene ID" value="ENSCSAVG00000006447.1"/>
</dbReference>
<dbReference type="Pfam" id="PF00018">
    <property type="entry name" value="SH3_1"/>
    <property type="match status" value="1"/>
</dbReference>
<dbReference type="SUPFAM" id="SSF50044">
    <property type="entry name" value="SH3-domain"/>
    <property type="match status" value="1"/>
</dbReference>
<reference evidence="5" key="1">
    <citation type="submission" date="2003-08" db="EMBL/GenBank/DDBJ databases">
        <authorList>
            <person name="Birren B."/>
            <person name="Nusbaum C."/>
            <person name="Abebe A."/>
            <person name="Abouelleil A."/>
            <person name="Adekoya E."/>
            <person name="Ait-zahra M."/>
            <person name="Allen N."/>
            <person name="Allen T."/>
            <person name="An P."/>
            <person name="Anderson M."/>
            <person name="Anderson S."/>
            <person name="Arachchi H."/>
            <person name="Armbruster J."/>
            <person name="Bachantsang P."/>
            <person name="Baldwin J."/>
            <person name="Barry A."/>
            <person name="Bayul T."/>
            <person name="Blitshsteyn B."/>
            <person name="Bloom T."/>
            <person name="Blye J."/>
            <person name="Boguslavskiy L."/>
            <person name="Borowsky M."/>
            <person name="Boukhgalter B."/>
            <person name="Brunache A."/>
            <person name="Butler J."/>
            <person name="Calixte N."/>
            <person name="Calvo S."/>
            <person name="Camarata J."/>
            <person name="Campo K."/>
            <person name="Chang J."/>
            <person name="Cheshatsang Y."/>
            <person name="Citroen M."/>
            <person name="Collymore A."/>
            <person name="Considine T."/>
            <person name="Cook A."/>
            <person name="Cooke P."/>
            <person name="Corum B."/>
            <person name="Cuomo C."/>
            <person name="David R."/>
            <person name="Dawoe T."/>
            <person name="Degray S."/>
            <person name="Dodge S."/>
            <person name="Dooley K."/>
            <person name="Dorje P."/>
            <person name="Dorjee K."/>
            <person name="Dorris L."/>
            <person name="Duffey N."/>
            <person name="Dupes A."/>
            <person name="Elkins T."/>
            <person name="Engels R."/>
            <person name="Erickson J."/>
            <person name="Farina A."/>
            <person name="Faro S."/>
            <person name="Ferreira P."/>
            <person name="Fischer H."/>
            <person name="Fitzgerald M."/>
            <person name="Foley K."/>
            <person name="Gage D."/>
            <person name="Galagan J."/>
            <person name="Gearin G."/>
            <person name="Gnerre S."/>
            <person name="Gnirke A."/>
            <person name="Goyette A."/>
            <person name="Graham J."/>
            <person name="Grandbois E."/>
            <person name="Gyaltsen K."/>
            <person name="Hafez N."/>
            <person name="Hagopian D."/>
            <person name="Hagos B."/>
            <person name="Hall J."/>
            <person name="Hatcher B."/>
            <person name="Heller A."/>
            <person name="Higgins H."/>
            <person name="Honan T."/>
            <person name="Horn A."/>
            <person name="Houde N."/>
            <person name="Hughes L."/>
            <person name="Hulme W."/>
            <person name="Husby E."/>
            <person name="Iliev I."/>
            <person name="Jaffe D."/>
            <person name="Jones C."/>
            <person name="Kamal M."/>
            <person name="Kamat A."/>
            <person name="Kamvysselis M."/>
            <person name="Karlsson E."/>
            <person name="Kells C."/>
            <person name="Kieu A."/>
            <person name="Kisner P."/>
            <person name="Kodira C."/>
            <person name="Kulbokas E."/>
            <person name="Labutti K."/>
            <person name="Lama D."/>
            <person name="Landers T."/>
            <person name="Leger J."/>
            <person name="Levine S."/>
            <person name="Lewis D."/>
            <person name="Lewis T."/>
            <person name="Lindblad-toh K."/>
            <person name="Liu X."/>
            <person name="Lokyitsang T."/>
            <person name="Lokyitsang Y."/>
            <person name="Lucien O."/>
            <person name="Lui A."/>
            <person name="Ma L.J."/>
            <person name="Mabbitt R."/>
            <person name="Macdonald J."/>
            <person name="Maclean C."/>
            <person name="Major J."/>
            <person name="Manning J."/>
            <person name="Marabella R."/>
            <person name="Maru K."/>
            <person name="Matthews C."/>
            <person name="Mauceli E."/>
            <person name="Mccarthy M."/>
            <person name="Mcdonough S."/>
            <person name="Mcghee T."/>
            <person name="Meldrim J."/>
            <person name="Meneus L."/>
            <person name="Mesirov J."/>
            <person name="Mihalev A."/>
            <person name="Mihova T."/>
            <person name="Mikkelsen T."/>
            <person name="Mlenga V."/>
            <person name="Moru K."/>
            <person name="Mozes J."/>
            <person name="Mulrain L."/>
            <person name="Munson G."/>
            <person name="Naylor J."/>
            <person name="Newes C."/>
            <person name="Nguyen C."/>
            <person name="Nguyen N."/>
            <person name="Nguyen T."/>
            <person name="Nicol R."/>
            <person name="Nielsen C."/>
            <person name="Nizzari M."/>
            <person name="Norbu C."/>
            <person name="Norbu N."/>
            <person name="O'donnell P."/>
            <person name="Okoawo O."/>
            <person name="O'leary S."/>
            <person name="Omotosho B."/>
            <person name="O'neill K."/>
            <person name="Osman S."/>
            <person name="Parker S."/>
            <person name="Perrin D."/>
            <person name="Phunkhang P."/>
            <person name="Piqani B."/>
            <person name="Purcell S."/>
            <person name="Rachupka T."/>
            <person name="Ramasamy U."/>
            <person name="Rameau R."/>
            <person name="Ray V."/>
            <person name="Raymond C."/>
            <person name="Retta R."/>
            <person name="Richardson S."/>
            <person name="Rise C."/>
            <person name="Rodriguez J."/>
            <person name="Rogers J."/>
            <person name="Rogov P."/>
            <person name="Rutman M."/>
            <person name="Schupbach R."/>
            <person name="Seaman C."/>
            <person name="Settipalli S."/>
            <person name="Sharpe T."/>
            <person name="Sheridan J."/>
            <person name="Sherpa N."/>
            <person name="Shi J."/>
            <person name="Smirnov S."/>
            <person name="Smith C."/>
            <person name="Sougnez C."/>
            <person name="Spencer B."/>
            <person name="Stalker J."/>
            <person name="Stange-thomann N."/>
            <person name="Stavropoulos S."/>
            <person name="Stetson K."/>
            <person name="Stone C."/>
            <person name="Stone S."/>
            <person name="Stubbs M."/>
            <person name="Talamas J."/>
            <person name="Tchuinga P."/>
            <person name="Tenzing P."/>
            <person name="Tesfaye S."/>
            <person name="Theodore J."/>
            <person name="Thoulutsang Y."/>
            <person name="Topham K."/>
            <person name="Towey S."/>
            <person name="Tsamla T."/>
            <person name="Tsomo N."/>
            <person name="Vallee D."/>
            <person name="Vassiliev H."/>
            <person name="Venkataraman V."/>
            <person name="Vinson J."/>
            <person name="Vo A."/>
            <person name="Wade C."/>
            <person name="Wang S."/>
            <person name="Wangchuk T."/>
            <person name="Wangdi T."/>
            <person name="Whittaker C."/>
            <person name="Wilkinson J."/>
            <person name="Wu Y."/>
            <person name="Wyman D."/>
            <person name="Yadav S."/>
            <person name="Yang S."/>
            <person name="Yang X."/>
            <person name="Yeager S."/>
            <person name="Yee E."/>
            <person name="Young G."/>
            <person name="Zainoun J."/>
            <person name="Zembeck L."/>
            <person name="Zimmer A."/>
            <person name="Zody M."/>
            <person name="Lander E."/>
        </authorList>
    </citation>
    <scope>NUCLEOTIDE SEQUENCE [LARGE SCALE GENOMIC DNA]</scope>
</reference>
<dbReference type="InterPro" id="IPR036028">
    <property type="entry name" value="SH3-like_dom_sf"/>
</dbReference>
<keyword evidence="5" id="KW-1185">Reference proteome</keyword>
<organism evidence="4 5">
    <name type="scientific">Ciona savignyi</name>
    <name type="common">Pacific transparent sea squirt</name>
    <dbReference type="NCBI Taxonomy" id="51511"/>
    <lineage>
        <taxon>Eukaryota</taxon>
        <taxon>Metazoa</taxon>
        <taxon>Chordata</taxon>
        <taxon>Tunicata</taxon>
        <taxon>Ascidiacea</taxon>
        <taxon>Phlebobranchia</taxon>
        <taxon>Cionidae</taxon>
        <taxon>Ciona</taxon>
    </lineage>
</organism>
<keyword evidence="1 2" id="KW-0728">SH3 domain</keyword>
<dbReference type="HOGENOM" id="CLU_2474582_0_0_1"/>
<evidence type="ECO:0000256" key="1">
    <source>
        <dbReference type="ARBA" id="ARBA00022443"/>
    </source>
</evidence>
<sequence length="88" mass="9852">SNCLDGSACFTTLTGSVPRRLENRSVVVAKESFSANDFACLSFSKGDRLHLLDQENKYWWYVHDGQNIGYIPSSCVFALSDYCQCADE</sequence>
<evidence type="ECO:0000313" key="4">
    <source>
        <dbReference type="Ensembl" id="ENSCSAVP00000011016.1"/>
    </source>
</evidence>
<dbReference type="AlphaFoldDB" id="H2Z0A4"/>
<dbReference type="Proteomes" id="UP000007875">
    <property type="component" value="Unassembled WGS sequence"/>
</dbReference>
<reference evidence="4" key="3">
    <citation type="submission" date="2025-09" db="UniProtKB">
        <authorList>
            <consortium name="Ensembl"/>
        </authorList>
    </citation>
    <scope>IDENTIFICATION</scope>
</reference>
<dbReference type="PROSITE" id="PS50002">
    <property type="entry name" value="SH3"/>
    <property type="match status" value="1"/>
</dbReference>
<dbReference type="Gene3D" id="2.30.30.40">
    <property type="entry name" value="SH3 Domains"/>
    <property type="match status" value="1"/>
</dbReference>
<dbReference type="InterPro" id="IPR001452">
    <property type="entry name" value="SH3_domain"/>
</dbReference>
<name>H2Z0A4_CIOSA</name>
<evidence type="ECO:0000313" key="5">
    <source>
        <dbReference type="Proteomes" id="UP000007875"/>
    </source>
</evidence>
<dbReference type="SMART" id="SM00326">
    <property type="entry name" value="SH3"/>
    <property type="match status" value="1"/>
</dbReference>
<reference evidence="4" key="2">
    <citation type="submission" date="2025-08" db="UniProtKB">
        <authorList>
            <consortium name="Ensembl"/>
        </authorList>
    </citation>
    <scope>IDENTIFICATION</scope>
</reference>
<evidence type="ECO:0000259" key="3">
    <source>
        <dbReference type="PROSITE" id="PS50002"/>
    </source>
</evidence>
<proteinExistence type="predicted"/>
<evidence type="ECO:0000256" key="2">
    <source>
        <dbReference type="PROSITE-ProRule" id="PRU00192"/>
    </source>
</evidence>
<accession>H2Z0A4</accession>
<feature type="domain" description="SH3" evidence="3">
    <location>
        <begin position="22"/>
        <end position="81"/>
    </location>
</feature>